<dbReference type="AlphaFoldDB" id="H3GT16"/>
<feature type="compositionally biased region" description="Low complexity" evidence="1">
    <location>
        <begin position="307"/>
        <end position="334"/>
    </location>
</feature>
<feature type="compositionally biased region" description="Polar residues" evidence="1">
    <location>
        <begin position="297"/>
        <end position="306"/>
    </location>
</feature>
<feature type="compositionally biased region" description="Low complexity" evidence="1">
    <location>
        <begin position="283"/>
        <end position="292"/>
    </location>
</feature>
<accession>H3GT16</accession>
<protein>
    <submittedName>
        <fullName evidence="2">Uncharacterized protein</fullName>
    </submittedName>
</protein>
<dbReference type="EnsemblProtists" id="Phyra80213">
    <property type="protein sequence ID" value="Phyra80213"/>
    <property type="gene ID" value="Phyra80213"/>
</dbReference>
<feature type="region of interest" description="Disordered" evidence="1">
    <location>
        <begin position="1"/>
        <end position="31"/>
    </location>
</feature>
<dbReference type="EMBL" id="DS566044">
    <property type="status" value="NOT_ANNOTATED_CDS"/>
    <property type="molecule type" value="Genomic_DNA"/>
</dbReference>
<dbReference type="OMA" id="NNKLEHD"/>
<name>H3GT16_PHYRM</name>
<dbReference type="Proteomes" id="UP000005238">
    <property type="component" value="Unassembled WGS sequence"/>
</dbReference>
<feature type="compositionally biased region" description="Polar residues" evidence="1">
    <location>
        <begin position="56"/>
        <end position="72"/>
    </location>
</feature>
<dbReference type="eggNOG" id="ENOG502S490">
    <property type="taxonomic scope" value="Eukaryota"/>
</dbReference>
<dbReference type="InParanoid" id="H3GT16"/>
<dbReference type="HOGENOM" id="CLU_574258_0_0_1"/>
<evidence type="ECO:0000256" key="1">
    <source>
        <dbReference type="SAM" id="MobiDB-lite"/>
    </source>
</evidence>
<feature type="compositionally biased region" description="Basic and acidic residues" evidence="1">
    <location>
        <begin position="105"/>
        <end position="121"/>
    </location>
</feature>
<feature type="compositionally biased region" description="Polar residues" evidence="1">
    <location>
        <begin position="19"/>
        <end position="28"/>
    </location>
</feature>
<feature type="compositionally biased region" description="Polar residues" evidence="1">
    <location>
        <begin position="408"/>
        <end position="421"/>
    </location>
</feature>
<feature type="region of interest" description="Disordered" evidence="1">
    <location>
        <begin position="105"/>
        <end position="222"/>
    </location>
</feature>
<reference evidence="3" key="1">
    <citation type="journal article" date="2006" name="Science">
        <title>Phytophthora genome sequences uncover evolutionary origins and mechanisms of pathogenesis.</title>
        <authorList>
            <person name="Tyler B.M."/>
            <person name="Tripathy S."/>
            <person name="Zhang X."/>
            <person name="Dehal P."/>
            <person name="Jiang R.H."/>
            <person name="Aerts A."/>
            <person name="Arredondo F.D."/>
            <person name="Baxter L."/>
            <person name="Bensasson D."/>
            <person name="Beynon J.L."/>
            <person name="Chapman J."/>
            <person name="Damasceno C.M."/>
            <person name="Dorrance A.E."/>
            <person name="Dou D."/>
            <person name="Dickerman A.W."/>
            <person name="Dubchak I.L."/>
            <person name="Garbelotto M."/>
            <person name="Gijzen M."/>
            <person name="Gordon S.G."/>
            <person name="Govers F."/>
            <person name="Grunwald N.J."/>
            <person name="Huang W."/>
            <person name="Ivors K.L."/>
            <person name="Jones R.W."/>
            <person name="Kamoun S."/>
            <person name="Krampis K."/>
            <person name="Lamour K.H."/>
            <person name="Lee M.K."/>
            <person name="McDonald W.H."/>
            <person name="Medina M."/>
            <person name="Meijer H.J."/>
            <person name="Nordberg E.K."/>
            <person name="Maclean D.J."/>
            <person name="Ospina-Giraldo M.D."/>
            <person name="Morris P.F."/>
            <person name="Phuntumart V."/>
            <person name="Putnam N.H."/>
            <person name="Rash S."/>
            <person name="Rose J.K."/>
            <person name="Sakihama Y."/>
            <person name="Salamov A.A."/>
            <person name="Savidor A."/>
            <person name="Scheuring C.F."/>
            <person name="Smith B.M."/>
            <person name="Sobral B.W."/>
            <person name="Terry A."/>
            <person name="Torto-Alalibo T.A."/>
            <person name="Win J."/>
            <person name="Xu Z."/>
            <person name="Zhang H."/>
            <person name="Grigoriev I.V."/>
            <person name="Rokhsar D.S."/>
            <person name="Boore J.L."/>
        </authorList>
    </citation>
    <scope>NUCLEOTIDE SEQUENCE [LARGE SCALE GENOMIC DNA]</scope>
    <source>
        <strain evidence="3">Pr102</strain>
    </source>
</reference>
<sequence length="476" mass="50657">MTTTSSLSKLLDVDETKRSMSATQSDSNLYAPRRLDIVPSSADRNALDFLEHELGSDNNSPHQSPVASSPQVTRELGNNEVLDGGDPVVPPLNFSLAKKFEELKRIMKSNREKQGSDRQHNEQQPAEQVAGAGSKSSDRSDQGMKSAIRAASSGLSDTKKAGEASSNEKGPLKKRPTPAARTSTDMNSGSSSSKRVMGNQVSGTASRKASSRTAIVRAPPRAKKEMIVHSGVSLSDLKAEHREALQMLKELGGPVDPDYQLADLDAPVSSKSYRVGRTDTKMSGSGLSLAGGIIHTKPSNQTQARNSTTTPPTSASSSVSIVTKLRESISSGRISSREASPRTSSSDENVGSGRMVHEGEACNTQEKTRGSDAALSSSNQTPAKDITSKVAVALAEAQVTERPGADPSSLSPPVVTPNTDTADPWKQYDDDDAELDDGDEDNNYEMEHEGSSGVKGASNTDRSGDRYSDEDFESDW</sequence>
<organism evidence="2 3">
    <name type="scientific">Phytophthora ramorum</name>
    <name type="common">Sudden oak death agent</name>
    <dbReference type="NCBI Taxonomy" id="164328"/>
    <lineage>
        <taxon>Eukaryota</taxon>
        <taxon>Sar</taxon>
        <taxon>Stramenopiles</taxon>
        <taxon>Oomycota</taxon>
        <taxon>Peronosporomycetes</taxon>
        <taxon>Peronosporales</taxon>
        <taxon>Peronosporaceae</taxon>
        <taxon>Phytophthora</taxon>
    </lineage>
</organism>
<dbReference type="VEuPathDB" id="FungiDB:KRP23_10498"/>
<feature type="compositionally biased region" description="Polar residues" evidence="1">
    <location>
        <begin position="199"/>
        <end position="213"/>
    </location>
</feature>
<reference evidence="2" key="2">
    <citation type="submission" date="2015-06" db="UniProtKB">
        <authorList>
            <consortium name="EnsemblProtists"/>
        </authorList>
    </citation>
    <scope>IDENTIFICATION</scope>
    <source>
        <strain evidence="2">Pr102</strain>
    </source>
</reference>
<keyword evidence="3" id="KW-1185">Reference proteome</keyword>
<dbReference type="VEuPathDB" id="FungiDB:KRP22_13303"/>
<feature type="region of interest" description="Disordered" evidence="1">
    <location>
        <begin position="51"/>
        <end position="92"/>
    </location>
</feature>
<feature type="compositionally biased region" description="Basic and acidic residues" evidence="1">
    <location>
        <begin position="355"/>
        <end position="370"/>
    </location>
</feature>
<feature type="compositionally biased region" description="Acidic residues" evidence="1">
    <location>
        <begin position="429"/>
        <end position="444"/>
    </location>
</feature>
<proteinExistence type="predicted"/>
<evidence type="ECO:0000313" key="2">
    <source>
        <dbReference type="EnsemblProtists" id="Phyra80213"/>
    </source>
</evidence>
<evidence type="ECO:0000313" key="3">
    <source>
        <dbReference type="Proteomes" id="UP000005238"/>
    </source>
</evidence>
<feature type="region of interest" description="Disordered" evidence="1">
    <location>
        <begin position="275"/>
        <end position="385"/>
    </location>
</feature>
<feature type="region of interest" description="Disordered" evidence="1">
    <location>
        <begin position="397"/>
        <end position="476"/>
    </location>
</feature>